<gene>
    <name evidence="2" type="ORF">BZ3500_MVSOF-1268-A1-R1_CHR1-1G00918</name>
</gene>
<dbReference type="InterPro" id="IPR009836">
    <property type="entry name" value="GRDP-like"/>
</dbReference>
<evidence type="ECO:0000313" key="3">
    <source>
        <dbReference type="Proteomes" id="UP000249723"/>
    </source>
</evidence>
<sequence>MSPLLTKRRSRPLLAVPLSASSRGSGEQQQQQQQQQQLPSYTRTAATFAPHGGDMDRELPPPFSDFPESYLIKNDVVDRLVSPDSLASHLRVLGAFHKLRQVVEACDIGIVAPLVPEARYGVFVAIAVHRLELFVEKVIAHPDVGYGVPPLDVALVLHSYSLNPRCFQEDMYRLHPQLGKLEPAFWDRYARTIEDDLLTLNATSEEKEQWVTLTGTPFDPFEALYTAQGRYVRDPWKPEKPVFAPWVTDDGKGYAQQGFTIRGSRKDITHEVLGVARLAEDLAKIFSGAEGSYIASTVFSSAERGLHEPDLTRAHRFVYLLRTRLLMRKVVPDPTPLGVGELFKHSFATARATLRYHLTRMQPKGAKMITLAYARGENFSLDLTSAVLRQGTFVTKMHDLGWTQAAFPSTHQVVLQRCVARYHAFLDLMASSPSSFFVPTLDIDLAWHTHQLSPTHYRRDTISHVGRFIDHDDKVEENTLSNAFDLTANAWQARFGVPYSICGCPLPSEGTLQKLNTKVFGSNGKKRKGYTSTVILGLTSSTLDADATHPSEHNSIHIVGHHRAEKLRSKRKRELESRKQRDMRRGIKGKMDPYVLERQRAHNAAYLAPFASMPYYGFYGYPVGAGACAATTGGVILGGPGTAGGGTACAAGGGGIGAACAAGGGGIGAACGGGAGMGASCGGGTGACGGGGGGGGCGGGGGGGGCGGGGGGGGGGCGGGGGGN</sequence>
<evidence type="ECO:0000256" key="1">
    <source>
        <dbReference type="SAM" id="MobiDB-lite"/>
    </source>
</evidence>
<feature type="compositionally biased region" description="Basic residues" evidence="1">
    <location>
        <begin position="1"/>
        <end position="11"/>
    </location>
</feature>
<dbReference type="AlphaFoldDB" id="A0A2X0KC57"/>
<protein>
    <submittedName>
        <fullName evidence="2">BZ3500_MvSof-1268-A1-R1_Chr1-1g00918 protein</fullName>
    </submittedName>
</protein>
<name>A0A2X0KC57_9BASI</name>
<accession>A0A2X0KC57</accession>
<feature type="compositionally biased region" description="Low complexity" evidence="1">
    <location>
        <begin position="28"/>
        <end position="37"/>
    </location>
</feature>
<keyword evidence="3" id="KW-1185">Reference proteome</keyword>
<dbReference type="OrthoDB" id="2684236at2759"/>
<dbReference type="Proteomes" id="UP000249723">
    <property type="component" value="Unassembled WGS sequence"/>
</dbReference>
<reference evidence="3" key="1">
    <citation type="submission" date="2016-10" db="EMBL/GenBank/DDBJ databases">
        <authorList>
            <person name="Jeantristanb JTB J.-T."/>
            <person name="Ricardo R."/>
        </authorList>
    </citation>
    <scope>NUCLEOTIDE SEQUENCE [LARGE SCALE GENOMIC DNA]</scope>
</reference>
<proteinExistence type="predicted"/>
<evidence type="ECO:0000313" key="2">
    <source>
        <dbReference type="EMBL" id="SCZ89048.1"/>
    </source>
</evidence>
<dbReference type="PANTHER" id="PTHR34365:SF7">
    <property type="entry name" value="GLYCINE-RICH DOMAIN-CONTAINING PROTEIN 1"/>
    <property type="match status" value="1"/>
</dbReference>
<dbReference type="EMBL" id="FMWP01000013">
    <property type="protein sequence ID" value="SCZ89048.1"/>
    <property type="molecule type" value="Genomic_DNA"/>
</dbReference>
<organism evidence="2 3">
    <name type="scientific">Microbotryum saponariae</name>
    <dbReference type="NCBI Taxonomy" id="289078"/>
    <lineage>
        <taxon>Eukaryota</taxon>
        <taxon>Fungi</taxon>
        <taxon>Dikarya</taxon>
        <taxon>Basidiomycota</taxon>
        <taxon>Pucciniomycotina</taxon>
        <taxon>Microbotryomycetes</taxon>
        <taxon>Microbotryales</taxon>
        <taxon>Microbotryaceae</taxon>
        <taxon>Microbotryum</taxon>
    </lineage>
</organism>
<dbReference type="PANTHER" id="PTHR34365">
    <property type="entry name" value="ENOLASE (DUF1399)"/>
    <property type="match status" value="1"/>
</dbReference>
<feature type="region of interest" description="Disordered" evidence="1">
    <location>
        <begin position="1"/>
        <end position="41"/>
    </location>
</feature>
<dbReference type="STRING" id="289078.A0A2X0KC57"/>
<dbReference type="Pfam" id="PF07173">
    <property type="entry name" value="GRDP-like"/>
    <property type="match status" value="1"/>
</dbReference>